<dbReference type="Proteomes" id="UP000828390">
    <property type="component" value="Unassembled WGS sequence"/>
</dbReference>
<name>A0A9D4F9W7_DREPO</name>
<keyword evidence="1" id="KW-0732">Signal</keyword>
<comment type="caution">
    <text evidence="2">The sequence shown here is derived from an EMBL/GenBank/DDBJ whole genome shotgun (WGS) entry which is preliminary data.</text>
</comment>
<feature type="signal peptide" evidence="1">
    <location>
        <begin position="1"/>
        <end position="24"/>
    </location>
</feature>
<dbReference type="EMBL" id="JAIWYP010000007">
    <property type="protein sequence ID" value="KAH3792705.1"/>
    <property type="molecule type" value="Genomic_DNA"/>
</dbReference>
<sequence>MHHMIHKLTTVAAVLMLVTTSTIALHQSYRRNIIAQYPQPFVTFPSQFWPQESFQYQSPVADYFGRRGGRNGLPVYGGAGIGERHANGLDSNGRGAYPLDVN</sequence>
<feature type="chain" id="PRO_5038409300" evidence="1">
    <location>
        <begin position="25"/>
        <end position="102"/>
    </location>
</feature>
<keyword evidence="3" id="KW-1185">Reference proteome</keyword>
<evidence type="ECO:0000256" key="1">
    <source>
        <dbReference type="SAM" id="SignalP"/>
    </source>
</evidence>
<evidence type="ECO:0000313" key="3">
    <source>
        <dbReference type="Proteomes" id="UP000828390"/>
    </source>
</evidence>
<protein>
    <submittedName>
        <fullName evidence="2">Uncharacterized protein</fullName>
    </submittedName>
</protein>
<gene>
    <name evidence="2" type="ORF">DPMN_146204</name>
</gene>
<proteinExistence type="predicted"/>
<reference evidence="2" key="1">
    <citation type="journal article" date="2019" name="bioRxiv">
        <title>The Genome of the Zebra Mussel, Dreissena polymorpha: A Resource for Invasive Species Research.</title>
        <authorList>
            <person name="McCartney M.A."/>
            <person name="Auch B."/>
            <person name="Kono T."/>
            <person name="Mallez S."/>
            <person name="Zhang Y."/>
            <person name="Obille A."/>
            <person name="Becker A."/>
            <person name="Abrahante J.E."/>
            <person name="Garbe J."/>
            <person name="Badalamenti J.P."/>
            <person name="Herman A."/>
            <person name="Mangelson H."/>
            <person name="Liachko I."/>
            <person name="Sullivan S."/>
            <person name="Sone E.D."/>
            <person name="Koren S."/>
            <person name="Silverstein K.A.T."/>
            <person name="Beckman K.B."/>
            <person name="Gohl D.M."/>
        </authorList>
    </citation>
    <scope>NUCLEOTIDE SEQUENCE</scope>
    <source>
        <strain evidence="2">Duluth1</strain>
        <tissue evidence="2">Whole animal</tissue>
    </source>
</reference>
<organism evidence="2 3">
    <name type="scientific">Dreissena polymorpha</name>
    <name type="common">Zebra mussel</name>
    <name type="synonym">Mytilus polymorpha</name>
    <dbReference type="NCBI Taxonomy" id="45954"/>
    <lineage>
        <taxon>Eukaryota</taxon>
        <taxon>Metazoa</taxon>
        <taxon>Spiralia</taxon>
        <taxon>Lophotrochozoa</taxon>
        <taxon>Mollusca</taxon>
        <taxon>Bivalvia</taxon>
        <taxon>Autobranchia</taxon>
        <taxon>Heteroconchia</taxon>
        <taxon>Euheterodonta</taxon>
        <taxon>Imparidentia</taxon>
        <taxon>Neoheterodontei</taxon>
        <taxon>Myida</taxon>
        <taxon>Dreissenoidea</taxon>
        <taxon>Dreissenidae</taxon>
        <taxon>Dreissena</taxon>
    </lineage>
</organism>
<accession>A0A9D4F9W7</accession>
<reference evidence="2" key="2">
    <citation type="submission" date="2020-11" db="EMBL/GenBank/DDBJ databases">
        <authorList>
            <person name="McCartney M.A."/>
            <person name="Auch B."/>
            <person name="Kono T."/>
            <person name="Mallez S."/>
            <person name="Becker A."/>
            <person name="Gohl D.M."/>
            <person name="Silverstein K.A.T."/>
            <person name="Koren S."/>
            <person name="Bechman K.B."/>
            <person name="Herman A."/>
            <person name="Abrahante J.E."/>
            <person name="Garbe J."/>
        </authorList>
    </citation>
    <scope>NUCLEOTIDE SEQUENCE</scope>
    <source>
        <strain evidence="2">Duluth1</strain>
        <tissue evidence="2">Whole animal</tissue>
    </source>
</reference>
<dbReference type="AlphaFoldDB" id="A0A9D4F9W7"/>
<evidence type="ECO:0000313" key="2">
    <source>
        <dbReference type="EMBL" id="KAH3792705.1"/>
    </source>
</evidence>